<dbReference type="InterPro" id="IPR002793">
    <property type="entry name" value="Endonuclease_NucS"/>
</dbReference>
<keyword evidence="5 6" id="KW-0238">DNA-binding</keyword>
<dbReference type="PANTHER" id="PTHR38814">
    <property type="entry name" value="ENDONUCLEASE NUCS"/>
    <property type="match status" value="1"/>
</dbReference>
<evidence type="ECO:0000259" key="8">
    <source>
        <dbReference type="Pfam" id="PF21003"/>
    </source>
</evidence>
<dbReference type="InterPro" id="IPR049173">
    <property type="entry name" value="NucS_N_sf"/>
</dbReference>
<evidence type="ECO:0000256" key="5">
    <source>
        <dbReference type="ARBA" id="ARBA00023125"/>
    </source>
</evidence>
<dbReference type="Pfam" id="PF01939">
    <property type="entry name" value="NucS_C"/>
    <property type="match status" value="1"/>
</dbReference>
<name>A0A830GXK0_9CREN</name>
<reference evidence="9" key="1">
    <citation type="journal article" date="2014" name="Int. J. Syst. Evol. Microbiol.">
        <title>Complete genome sequence of Corynebacterium casei LMG S-19264T (=DSM 44701T), isolated from a smear-ripened cheese.</title>
        <authorList>
            <consortium name="US DOE Joint Genome Institute (JGI-PGF)"/>
            <person name="Walter F."/>
            <person name="Albersmeier A."/>
            <person name="Kalinowski J."/>
            <person name="Ruckert C."/>
        </authorList>
    </citation>
    <scope>NUCLEOTIDE SEQUENCE</scope>
    <source>
        <strain evidence="9">JCM 10088</strain>
    </source>
</reference>
<comment type="caution">
    <text evidence="9">The sequence shown here is derived from an EMBL/GenBank/DDBJ whole genome shotgun (WGS) entry which is preliminary data.</text>
</comment>
<evidence type="ECO:0000256" key="3">
    <source>
        <dbReference type="ARBA" id="ARBA00022759"/>
    </source>
</evidence>
<dbReference type="EC" id="3.1.-.-" evidence="6"/>
<organism evidence="9 10">
    <name type="scientific">Thermocladium modestius</name>
    <dbReference type="NCBI Taxonomy" id="62609"/>
    <lineage>
        <taxon>Archaea</taxon>
        <taxon>Thermoproteota</taxon>
        <taxon>Thermoprotei</taxon>
        <taxon>Thermoproteales</taxon>
        <taxon>Thermoproteaceae</taxon>
        <taxon>Thermocladium</taxon>
    </lineage>
</organism>
<dbReference type="GO" id="GO:0005737">
    <property type="term" value="C:cytoplasm"/>
    <property type="evidence" value="ECO:0007669"/>
    <property type="project" value="UniProtKB-SubCell"/>
</dbReference>
<dbReference type="GO" id="GO:0000014">
    <property type="term" value="F:single-stranded DNA endodeoxyribonuclease activity"/>
    <property type="evidence" value="ECO:0007669"/>
    <property type="project" value="UniProtKB-UniRule"/>
</dbReference>
<dbReference type="HAMAP" id="MF_00722">
    <property type="entry name" value="NucS"/>
    <property type="match status" value="1"/>
</dbReference>
<keyword evidence="3 6" id="KW-0255">Endonuclease</keyword>
<dbReference type="InterPro" id="IPR011856">
    <property type="entry name" value="tRNA_endonuc-like_dom_sf"/>
</dbReference>
<evidence type="ECO:0000256" key="4">
    <source>
        <dbReference type="ARBA" id="ARBA00022801"/>
    </source>
</evidence>
<dbReference type="InterPro" id="IPR048301">
    <property type="entry name" value="NucS_C"/>
</dbReference>
<keyword evidence="10" id="KW-1185">Reference proteome</keyword>
<evidence type="ECO:0000256" key="1">
    <source>
        <dbReference type="ARBA" id="ARBA00022490"/>
    </source>
</evidence>
<gene>
    <name evidence="6" type="primary">nucS</name>
    <name evidence="9" type="ORF">GCM10007981_15490</name>
</gene>
<dbReference type="NCBIfam" id="NF003270">
    <property type="entry name" value="PRK04247.1"/>
    <property type="match status" value="1"/>
</dbReference>
<evidence type="ECO:0000256" key="6">
    <source>
        <dbReference type="HAMAP-Rule" id="MF_00722"/>
    </source>
</evidence>
<proteinExistence type="inferred from homology"/>
<reference evidence="9" key="2">
    <citation type="submission" date="2020-09" db="EMBL/GenBank/DDBJ databases">
        <authorList>
            <person name="Sun Q."/>
            <person name="Ohkuma M."/>
        </authorList>
    </citation>
    <scope>NUCLEOTIDE SEQUENCE</scope>
    <source>
        <strain evidence="9">JCM 10088</strain>
    </source>
</reference>
<sequence>MPSNEDAIKFVRSHLATHVLVIYAVARVSYNGRAKANLNANPYLIIIKPDGTFMVHGSRREKPLIWNPPGSRTYIEARDGLVVLLSIRASPAERVIADLDRVDFIGAFDVEHSDNKVMGTESDLVAWLVDHPDYIEKGFMVLEREYDTAVGRIDILGRDANGRLVVVEVKRSQAGPDAVNQLLRYVDHLLQRRGEKPRGVLVSPDISPSAHFMLKSNGLEYLKVNKDLTTLMEKGTSQHSARPMPDFYSWL</sequence>
<comment type="function">
    <text evidence="6">Cleaves both 3' and 5' ssDNA extremities of branched DNA structures.</text>
</comment>
<dbReference type="Gene3D" id="3.40.1350.10">
    <property type="match status" value="1"/>
</dbReference>
<keyword evidence="1 6" id="KW-0963">Cytoplasm</keyword>
<feature type="domain" description="Endonuclease NucS C-terminal" evidence="7">
    <location>
        <begin position="121"/>
        <end position="234"/>
    </location>
</feature>
<comment type="subcellular location">
    <subcellularLocation>
        <location evidence="6">Cytoplasm</location>
    </subcellularLocation>
</comment>
<accession>A0A830GXK0</accession>
<evidence type="ECO:0000313" key="10">
    <source>
        <dbReference type="Proteomes" id="UP000610960"/>
    </source>
</evidence>
<dbReference type="InterPro" id="IPR048302">
    <property type="entry name" value="NucS_N"/>
</dbReference>
<comment type="similarity">
    <text evidence="6">Belongs to the NucS endonuclease family.</text>
</comment>
<keyword evidence="2 6" id="KW-0540">Nuclease</keyword>
<dbReference type="Gene3D" id="2.70.180.20">
    <property type="match status" value="1"/>
</dbReference>
<dbReference type="GO" id="GO:0003677">
    <property type="term" value="F:DNA binding"/>
    <property type="evidence" value="ECO:0007669"/>
    <property type="project" value="UniProtKB-KW"/>
</dbReference>
<evidence type="ECO:0000259" key="7">
    <source>
        <dbReference type="Pfam" id="PF01939"/>
    </source>
</evidence>
<evidence type="ECO:0000313" key="9">
    <source>
        <dbReference type="EMBL" id="GGP21880.1"/>
    </source>
</evidence>
<dbReference type="Pfam" id="PF21003">
    <property type="entry name" value="NucS_N"/>
    <property type="match status" value="1"/>
</dbReference>
<dbReference type="Proteomes" id="UP000610960">
    <property type="component" value="Unassembled WGS sequence"/>
</dbReference>
<feature type="domain" description="Endonuclease NucS N-terminal PH-like" evidence="8">
    <location>
        <begin position="18"/>
        <end position="112"/>
    </location>
</feature>
<dbReference type="EMBL" id="BMNL01000003">
    <property type="protein sequence ID" value="GGP21880.1"/>
    <property type="molecule type" value="Genomic_DNA"/>
</dbReference>
<protein>
    <recommendedName>
        <fullName evidence="6">Endonuclease NucS</fullName>
        <ecNumber evidence="6">3.1.-.-</ecNumber>
    </recommendedName>
</protein>
<dbReference type="PANTHER" id="PTHR38814:SF1">
    <property type="entry name" value="ENDONUCLEASE NUCS"/>
    <property type="match status" value="1"/>
</dbReference>
<dbReference type="CDD" id="cd22341">
    <property type="entry name" value="NucS-like"/>
    <property type="match status" value="1"/>
</dbReference>
<evidence type="ECO:0000256" key="2">
    <source>
        <dbReference type="ARBA" id="ARBA00022722"/>
    </source>
</evidence>
<dbReference type="AlphaFoldDB" id="A0A830GXK0"/>
<keyword evidence="4 6" id="KW-0378">Hydrolase</keyword>